<evidence type="ECO:0000313" key="5">
    <source>
        <dbReference type="Proteomes" id="UP000008514"/>
    </source>
</evidence>
<keyword evidence="5" id="KW-1185">Reference proteome</keyword>
<accession>K4IEC7</accession>
<keyword evidence="1 2" id="KW-0732">Signal</keyword>
<feature type="chain" id="PRO_5003879014" description="Secretion system C-terminal sorting domain-containing protein" evidence="2">
    <location>
        <begin position="21"/>
        <end position="242"/>
    </location>
</feature>
<evidence type="ECO:0000256" key="2">
    <source>
        <dbReference type="SAM" id="SignalP"/>
    </source>
</evidence>
<dbReference type="NCBIfam" id="TIGR04183">
    <property type="entry name" value="Por_Secre_tail"/>
    <property type="match status" value="1"/>
</dbReference>
<dbReference type="AlphaFoldDB" id="K4IEC7"/>
<name>K4IEC7_PSYTT</name>
<dbReference type="HOGENOM" id="CLU_099778_0_0_10"/>
<dbReference type="Pfam" id="PF18962">
    <property type="entry name" value="Por_Secre_tail"/>
    <property type="match status" value="1"/>
</dbReference>
<feature type="signal peptide" evidence="2">
    <location>
        <begin position="1"/>
        <end position="20"/>
    </location>
</feature>
<evidence type="ECO:0000313" key="4">
    <source>
        <dbReference type="EMBL" id="AFU68203.1"/>
    </source>
</evidence>
<dbReference type="STRING" id="313595.P700755_001268"/>
<organism evidence="4 5">
    <name type="scientific">Psychroflexus torquis (strain ATCC 700755 / CIP 106069 / ACAM 623)</name>
    <dbReference type="NCBI Taxonomy" id="313595"/>
    <lineage>
        <taxon>Bacteria</taxon>
        <taxon>Pseudomonadati</taxon>
        <taxon>Bacteroidota</taxon>
        <taxon>Flavobacteriia</taxon>
        <taxon>Flavobacteriales</taxon>
        <taxon>Flavobacteriaceae</taxon>
        <taxon>Psychroflexus</taxon>
    </lineage>
</organism>
<protein>
    <recommendedName>
        <fullName evidence="3">Secretion system C-terminal sorting domain-containing protein</fullName>
    </recommendedName>
</protein>
<feature type="domain" description="Secretion system C-terminal sorting" evidence="3">
    <location>
        <begin position="171"/>
        <end position="240"/>
    </location>
</feature>
<evidence type="ECO:0000259" key="3">
    <source>
        <dbReference type="Pfam" id="PF18962"/>
    </source>
</evidence>
<reference evidence="4" key="1">
    <citation type="submission" date="2006-03" db="EMBL/GenBank/DDBJ databases">
        <authorList>
            <person name="Bowman J."/>
            <person name="Ferriera S."/>
            <person name="Johnson J."/>
            <person name="Kravitz S."/>
            <person name="Halpern A."/>
            <person name="Remington K."/>
            <person name="Beeson K."/>
            <person name="Tran B."/>
            <person name="Rogers Y.-H."/>
            <person name="Friedman R."/>
            <person name="Venter J.C."/>
        </authorList>
    </citation>
    <scope>NUCLEOTIDE SEQUENCE [LARGE SCALE GENOMIC DNA]</scope>
    <source>
        <strain evidence="4">ATCC 700755</strain>
    </source>
</reference>
<reference evidence="4" key="2">
    <citation type="submission" date="2012-09" db="EMBL/GenBank/DDBJ databases">
        <title>The complete sequence of Psychroflexus torquis an extreme psychrophile from sea-ice that is stimulated by light.</title>
        <authorList>
            <person name="Feng S."/>
            <person name="Powell S.M."/>
            <person name="Bowman J.P."/>
        </authorList>
    </citation>
    <scope>NUCLEOTIDE SEQUENCE [LARGE SCALE GENOMIC DNA]</scope>
    <source>
        <strain evidence="4">ATCC 700755</strain>
    </source>
</reference>
<dbReference type="KEGG" id="ptq:P700755_001268"/>
<sequence>MKTITLIIVCLIIYSFQSQAQTQELLDNTWYLEKVVIDEVEYLTPSNDEINQVILDFDTDFINTYPAPSECFAFLGSIDFNNNNSSFSNSDASPSFPECNQEENSNFYVYYIDEFYWLESGNETQIFEYNITEESSALKKLTITNTNNDQAVYYSETLSIQDVDGFGTVILYPNPSQNEFSIESDVDIKQIKMYNQLGQVVLEFDDIKPQPSYNISVLSKGIYFVELSSVQGKKIVKKLIKN</sequence>
<dbReference type="OrthoDB" id="1429691at2"/>
<proteinExistence type="predicted"/>
<gene>
    <name evidence="4" type="ordered locus">P700755_001268</name>
</gene>
<evidence type="ECO:0000256" key="1">
    <source>
        <dbReference type="ARBA" id="ARBA00022729"/>
    </source>
</evidence>
<dbReference type="RefSeq" id="WP_015023809.1">
    <property type="nucleotide sequence ID" value="NC_018721.1"/>
</dbReference>
<dbReference type="Proteomes" id="UP000008514">
    <property type="component" value="Chromosome"/>
</dbReference>
<dbReference type="InterPro" id="IPR026444">
    <property type="entry name" value="Secre_tail"/>
</dbReference>
<dbReference type="eggNOG" id="COG0652">
    <property type="taxonomic scope" value="Bacteria"/>
</dbReference>
<dbReference type="EMBL" id="CP003879">
    <property type="protein sequence ID" value="AFU68203.1"/>
    <property type="molecule type" value="Genomic_DNA"/>
</dbReference>